<dbReference type="GO" id="GO:0008270">
    <property type="term" value="F:zinc ion binding"/>
    <property type="evidence" value="ECO:0007669"/>
    <property type="project" value="UniProtKB-KW"/>
</dbReference>
<dbReference type="CDD" id="cd18808">
    <property type="entry name" value="SF1_C_Upf1"/>
    <property type="match status" value="1"/>
</dbReference>
<feature type="compositionally biased region" description="Pro residues" evidence="7">
    <location>
        <begin position="1621"/>
        <end position="1634"/>
    </location>
</feature>
<evidence type="ECO:0000256" key="1">
    <source>
        <dbReference type="ARBA" id="ARBA00022741"/>
    </source>
</evidence>
<dbReference type="FunFam" id="3.40.50.300:FF:000326">
    <property type="entry name" value="P-loop containing nucleoside triphosphate hydrolase"/>
    <property type="match status" value="1"/>
</dbReference>
<dbReference type="Gene3D" id="1.10.1410.10">
    <property type="match status" value="1"/>
</dbReference>
<keyword evidence="6" id="KW-0479">Metal-binding</keyword>
<keyword evidence="11" id="KW-1185">Reference proteome</keyword>
<dbReference type="SUPFAM" id="SSF52540">
    <property type="entry name" value="P-loop containing nucleoside triphosphate hydrolases"/>
    <property type="match status" value="2"/>
</dbReference>
<feature type="region of interest" description="Disordered" evidence="7">
    <location>
        <begin position="2110"/>
        <end position="2139"/>
    </location>
</feature>
<dbReference type="Pfam" id="PF13087">
    <property type="entry name" value="AAA_12"/>
    <property type="match status" value="1"/>
</dbReference>
<name>A0A0G4EW25_VITBC</name>
<accession>A0A0G4EW25</accession>
<dbReference type="InterPro" id="IPR054708">
    <property type="entry name" value="MTPAP-like_central"/>
</dbReference>
<dbReference type="InterPro" id="IPR041679">
    <property type="entry name" value="DNA2/NAM7-like_C"/>
</dbReference>
<keyword evidence="6" id="KW-0862">Zinc</keyword>
<dbReference type="STRING" id="1169540.A0A0G4EW25"/>
<evidence type="ECO:0000256" key="4">
    <source>
        <dbReference type="ARBA" id="ARBA00022840"/>
    </source>
</evidence>
<feature type="region of interest" description="Disordered" evidence="7">
    <location>
        <begin position="187"/>
        <end position="208"/>
    </location>
</feature>
<evidence type="ECO:0000256" key="5">
    <source>
        <dbReference type="PROSITE-ProRule" id="PRU00560"/>
    </source>
</evidence>
<feature type="compositionally biased region" description="Polar residues" evidence="7">
    <location>
        <begin position="3693"/>
        <end position="3703"/>
    </location>
</feature>
<evidence type="ECO:0000259" key="9">
    <source>
        <dbReference type="PROSITE" id="PS51198"/>
    </source>
</evidence>
<evidence type="ECO:0000256" key="2">
    <source>
        <dbReference type="ARBA" id="ARBA00022801"/>
    </source>
</evidence>
<dbReference type="OrthoDB" id="3156807at2759"/>
<keyword evidence="6" id="KW-0863">Zinc-finger</keyword>
<evidence type="ECO:0008006" key="12">
    <source>
        <dbReference type="Google" id="ProtNLM"/>
    </source>
</evidence>
<dbReference type="GO" id="GO:0005694">
    <property type="term" value="C:chromosome"/>
    <property type="evidence" value="ECO:0007669"/>
    <property type="project" value="UniProtKB-ARBA"/>
</dbReference>
<dbReference type="Proteomes" id="UP000041254">
    <property type="component" value="Unassembled WGS sequence"/>
</dbReference>
<evidence type="ECO:0000256" key="3">
    <source>
        <dbReference type="ARBA" id="ARBA00022806"/>
    </source>
</evidence>
<dbReference type="InterPro" id="IPR043519">
    <property type="entry name" value="NT_sf"/>
</dbReference>
<keyword evidence="1 5" id="KW-0547">Nucleotide-binding</keyword>
<dbReference type="EMBL" id="CDMY01000329">
    <property type="protein sequence ID" value="CEM02535.1"/>
    <property type="molecule type" value="Genomic_DNA"/>
</dbReference>
<dbReference type="PANTHER" id="PTHR21529:SF4">
    <property type="entry name" value="TPR AND ANKYRIN REPEAT-CONTAINING PROTEIN 1"/>
    <property type="match status" value="1"/>
</dbReference>
<dbReference type="SUPFAM" id="SSF81631">
    <property type="entry name" value="PAP/OAS1 substrate-binding domain"/>
    <property type="match status" value="1"/>
</dbReference>
<dbReference type="PROSITE" id="PS51198">
    <property type="entry name" value="UVRD_HELICASE_ATP_BIND"/>
    <property type="match status" value="1"/>
</dbReference>
<dbReference type="GO" id="GO:0016787">
    <property type="term" value="F:hydrolase activity"/>
    <property type="evidence" value="ECO:0007669"/>
    <property type="project" value="UniProtKB-UniRule"/>
</dbReference>
<feature type="domain" description="C3H1-type" evidence="8">
    <location>
        <begin position="3167"/>
        <end position="3196"/>
    </location>
</feature>
<dbReference type="PROSITE" id="PS50103">
    <property type="entry name" value="ZF_C3H1"/>
    <property type="match status" value="1"/>
</dbReference>
<keyword evidence="4 5" id="KW-0067">ATP-binding</keyword>
<feature type="compositionally biased region" description="Low complexity" evidence="7">
    <location>
        <begin position="1651"/>
        <end position="1680"/>
    </location>
</feature>
<keyword evidence="3 5" id="KW-0347">Helicase</keyword>
<feature type="compositionally biased region" description="Acidic residues" evidence="7">
    <location>
        <begin position="1593"/>
        <end position="1612"/>
    </location>
</feature>
<sequence>MGSARRCLGTPQRIPSLLESCAGLQFLPIETLDSLRPVVLHVFENTACLASPEFTPRLQNLLTTLRRRSLIPRVAVPRLLTLFTDTPGAPPPPALPTGQEGIISAALREVDATNSLAPDRLSVLMRAYSHVSSQLMGLFGPDTQVLSYGSALNTFGLVDSDLDVVAIIPSAAAVTSAVDRMASGAADAAAPASSSDAPPAFDRGLRSEELPDCPELSRDDVLAAAGACETYFQQRGWEVEVVWRARVPVVSLSRSATNYEGADGTDVSIDITYNHALVIHNSNLLRRYSDLDTTGTTAALGRLVKLWAKRRGLLGARDGFLSSYGWVLLVLHFLQKKRRLLPNLQQPHGQSDNQPQRLIIENGVTHNVWCRHGGPHELRLDPSSPSHSLSSLLLSFFHFISTYDAHRNVVDLQHPNTTTASGGRPPSQGRFRAGRRTAAVADPFEWCRVLFVSFRAQSQILSEASRGIRLLMSGQVDQLFEQTTESPAASPADEDTFHAPERPQATHPRLGGDVPDYYDDQGDVDALYPFSADPNLAVDRPAAAADLSAAAPVWSRPLTDEMQDQMTRRQNQQEMKERLLRAAGTFAMADVLACQGDYHPPSPLQPIPLSFDSFEQYLNCSVEPLLAECRASVAQAIRRLDGASAAYDVKLKSMAKDNERRAKVKEADDMDKYRVLYNPDDKAWKSIDAKKTHKGLQKAFPHASVALFTTAQGSRALLRGSGATIEEGDEGPGESFFAFIMWQRVKNDDSSRLIAHFFPGPRAARLSDESLSWRLYPLNSCTMTDVRVMEALGSGLSRKPVFWQQLSRNIRAMLVEGQQGHHGGPIWTHGAEAIQEALGAWPLINEAQKMAVQEALLRPTGIMPVQGPPGTGKTTFIATFVYFVVSCERPVMVCAATNVAVKHVALKVLQHIEAKRSVGGFQVVPLFRLLLVVSEEDTEKSIEFDSPLSLIHLNHRKKRLKRVAKYWWRDDPTSSLQMVDRSWDDLCAIMDEGSTVWMSGDGDDGELYRMADRLLEWASAEGGDVREAFISCIEQLKDTLSKQVETYQAHLPPIPGHTQWWRARDTLERMKEAITAFHSIVSTLFRLLEESPLVNDLFNGMNRALRKLQRIGASASDGPTSHTPAPSFAAVVQTDIHHIIDGPIVGELKRRFHNLHRQAAAVRNEGLAVKNTPSDDIRGLLTVGTHAVFCTSSVSGRFRLQQLGIDTLIVDEAAQVKESESLIPLTRSVCRLFVVGDPRQLGQTVKCDECKVAGLQRSLFERVTSPLRGEQQGGLSPIHDPTRAKPIMLNVQYRMHPEIAEWPNQTFSQRRLMNGENVLRIGEREGELWDADEIDEQILDDKRFGPLAFFDTTGLPGVWEKTENSSKKNETEINFVIEHLTSLLKHFRPRRSVSIGVVTPYGAQKRAFHQAIQQSASQLGRLAKRITVNSVDGFQGDERDIIVLSCVRANGDRNVGFTGDKKRLNVALTRARHRLWVVGHKDTLSNHPLWASFIRHCEAKRVVFPAVPGPSAQAVQMRLRQQLGAIASSAQRLHNPSPAEAAAAAPPQPNAAHAFQFHRLNIARPAQSHSPLPPARPAAPAHHRMMHRRIPDCDEDEDYMDDTVLSDDDDDAMSICTSVAPRPPQPQPSLPPRPQVQRQERATRLVRRDSPASSSVASPPPQHVHVPQPHSPPAAAAAAPAPAPARCGGSFDSDLDVLDGLASSPSDDLPPVPSAAPAVVNQEGPSVERERAGERERPHERRGEREKADEPKWEISVSAAFLARVNGMRQESRRWIEKKIIQLIKGHFPTSAHEGASGSGKELWELAVEAWRCNKNASLIWWVRIDDTLEYQQTILVFDLVPTQDVQATLKRASRHLKTFSDEYLHRCRLRRGKKGGPYLPKCFRDDFVIKRLPFRRQRELGGGRVAFEVEEVDSTAANTSVSLTKMYEMDQVLLHRLAEKTLTDIELPLKLSAQEHVVVRAPAPLFVLGRSGTGKTLCLVKRLVIAHQRLLQEASNSVRPAGAHNRVLVLCTASPKLAAEIQLHYTRLHNYIEAVGTSREQEIMDEGVVTSDPNAPGKDAAAAELKDFGAAEDCSVLILSFQQFLKLLDTSTAGQRCFRTMTIEDQLRRGAHLSQQQRRRAGATAAADEDDEDEEIDEDVDDLMLNDLTTEDPLARSGRYFEEDEMTFDDFMLGGWWRKLASALGGSDISPLTFFKEILTVIKGSKPVAKRILSGKETNAWLTRGEYECGVVDKERIKESSIEDQNARRCVYDAFERYEKLLRVHGRHDAANVARQLLIRLRDSGEGLRQLVDVRGVMIDEVQDLLPIQMLIFRYLTSNPTHFAFAGDTAQTIAKGREFRFESIKSLFYEMFVPEVIKNTPQWKQQYSQALKFLSKNYRSSKGVIELAASVIDLLVHMFPEKIDRLEREESMEDNHLLPVVITEMELADAFKLLFNKPASQAASSSSSSPPPPATRNPLAGPQFGSQQALLVRTDATRQQLEQHFPSSIILTIEESKGLEFDDVLLVNFFADTQDIHRPHSAASSANVWSVVYAFIQDVYPDATVDPSILKRVCGKFDASRDALLCSLLKELYVAITRARKRVWIIDSSDDHVGPMLYYWDQMKLVNNVHSKEDLGMQEAFARESTEEEWCERAMNFLRADRFDSARISFSNAKEPQMARLAEVLHKIRLTSKKNKKREMAIPAGELKALHRAVTQAPTDSADFALIRQYLHAEKEGGTKWLLREAGDLFVESGHVSEAAEAYRGCEIYDKAAICYENDNAWLSAGVMWEAHVKVTHDRAHAKRALDSYAKVKKMEEGLQLCEWLEGSGIPDVRPMVERFAQRIFRTAAREADQPSRGGRGRRGGAAAVHRPKQSQMYERSAALLPLNVRCEILLQANRQVRPHINVLVEQGRFSEAADLCLMGGEEQRAITMLQQDPERLHRVLMAKLCGFLNTTGAMAVFTGRQSTKTQVATLVSDLKDAQQARNRPQNEHQQQQQESFDEMLIGVLDSTRESAKKFFGKGAHMLLKAIRKTHYQRLIETDVHQRATCLSWLLFLQELGASCLVHYRDEYSKDGKLQDAFKLQSGLNAACDKHVFSPEDPSLCHMSACLKNRRPIPIAIQQSVELMTGRVRVKDVSGNEMLVKVAEEGTSSVSLHDVVPLLSSFLHKKLVSGLCRRLDTAVDGLKRMQPCWSFHMQKKCRARSQGCPYQHMEQEPDIGAVVGDVNSLLATLKAVRVNLEAAEMRRAMQDDASMVELQREYTAKAAQVHSFLCNEVLMPTFAPCGLLRMAAINHCLPLDELIKTEINDLLAAERSDAIAHKVGSVCRIASLVGYHGMDTVEIVLRNNMMSDNRDATWLFFSSVWWEGNAFYKSDDVEHVRHCYAEIVWSAEQAIRAMTPQTYVQDFHPLTISLDPHTLLWFCERLVCFAGALFSDMNNLLLPQSMAVDFMRRCPPCLIESACTLQYEKPHLVNGLAHRALYGVIDFISHILHPRFRDKLTRWLDNFGTRRGAFVHRAICVMLTAGGCHTSLSRQRNAIQRSFHGWAGGGRWHEVRRLLHGLPAVIQQNDESLHHRMTALVLDPLPDKQAHGTRGPLSFDRQTPYLHSVLHDLDDSFVLLKRSDTIRAPFGWPGPRYTSGFFSHSSFDASGNPSTHLTRVTWKPPRAEVVVFRRQDGRLHCDTSAFLARFTPKQQQASQATTTSRPAAADNDGSSPRSSYADTQAAEDGSPTAATGGASPSNRGPEGLEEDERDAEGGEGAVNDAQLEQGANVEDSRLNLSMRMVLRLKATLRAARTRLMMNKLDDETFIRFDAERWIKAEKDKANDGSPDGAAESFGEVYLGEGVSFLIACHRRLASAETMKKKLQSLETAARLSDEVSDAINEAWEALTAYKLMMEEARRGVYMQQQPIGQLREALRTFDNQHKEVQLEGALPRLDGHVRASRQQQEETFQALIARCKDAVSAVDGIS</sequence>
<feature type="binding site" evidence="5">
    <location>
        <begin position="1970"/>
        <end position="1977"/>
    </location>
    <ligand>
        <name>ATP</name>
        <dbReference type="ChEBI" id="CHEBI:30616"/>
    </ligand>
</feature>
<feature type="compositionally biased region" description="Low complexity" evidence="7">
    <location>
        <begin position="1698"/>
        <end position="1707"/>
    </location>
</feature>
<organism evidence="10 11">
    <name type="scientific">Vitrella brassicaformis (strain CCMP3155)</name>
    <dbReference type="NCBI Taxonomy" id="1169540"/>
    <lineage>
        <taxon>Eukaryota</taxon>
        <taxon>Sar</taxon>
        <taxon>Alveolata</taxon>
        <taxon>Colpodellida</taxon>
        <taxon>Vitrellaceae</taxon>
        <taxon>Vitrella</taxon>
    </lineage>
</organism>
<evidence type="ECO:0000313" key="10">
    <source>
        <dbReference type="EMBL" id="CEM02535.1"/>
    </source>
</evidence>
<reference evidence="10 11" key="1">
    <citation type="submission" date="2014-11" db="EMBL/GenBank/DDBJ databases">
        <authorList>
            <person name="Zhu J."/>
            <person name="Qi W."/>
            <person name="Song R."/>
        </authorList>
    </citation>
    <scope>NUCLEOTIDE SEQUENCE [LARGE SCALE GENOMIC DNA]</scope>
</reference>
<dbReference type="InterPro" id="IPR041677">
    <property type="entry name" value="DNA2/NAM7_AAA_11"/>
</dbReference>
<dbReference type="InParanoid" id="A0A0G4EW25"/>
<dbReference type="SUPFAM" id="SSF81301">
    <property type="entry name" value="Nucleotidyltransferase"/>
    <property type="match status" value="1"/>
</dbReference>
<feature type="region of interest" description="Disordered" evidence="7">
    <location>
        <begin position="2831"/>
        <end position="2855"/>
    </location>
</feature>
<feature type="region of interest" description="Disordered" evidence="7">
    <location>
        <begin position="2961"/>
        <end position="2980"/>
    </location>
</feature>
<dbReference type="Pfam" id="PF22600">
    <property type="entry name" value="MTPAP-like_central"/>
    <property type="match status" value="1"/>
</dbReference>
<dbReference type="Pfam" id="PF00580">
    <property type="entry name" value="UvrD-helicase"/>
    <property type="match status" value="1"/>
</dbReference>
<evidence type="ECO:0000313" key="11">
    <source>
        <dbReference type="Proteomes" id="UP000041254"/>
    </source>
</evidence>
<feature type="region of interest" description="Disordered" evidence="7">
    <location>
        <begin position="3671"/>
        <end position="3751"/>
    </location>
</feature>
<feature type="compositionally biased region" description="Low complexity" evidence="7">
    <location>
        <begin position="187"/>
        <end position="200"/>
    </location>
</feature>
<feature type="compositionally biased region" description="Acidic residues" evidence="7">
    <location>
        <begin position="2128"/>
        <end position="2139"/>
    </location>
</feature>
<dbReference type="InterPro" id="IPR027417">
    <property type="entry name" value="P-loop_NTPase"/>
</dbReference>
<dbReference type="VEuPathDB" id="CryptoDB:Vbra_20921"/>
<feature type="compositionally biased region" description="Low complexity" evidence="7">
    <location>
        <begin position="3672"/>
        <end position="3690"/>
    </location>
</feature>
<feature type="region of interest" description="Disordered" evidence="7">
    <location>
        <begin position="1591"/>
        <end position="1749"/>
    </location>
</feature>
<feature type="compositionally biased region" description="Basic and acidic residues" evidence="7">
    <location>
        <begin position="1726"/>
        <end position="1749"/>
    </location>
</feature>
<dbReference type="InterPro" id="IPR047187">
    <property type="entry name" value="SF1_C_Upf1"/>
</dbReference>
<dbReference type="InterPro" id="IPR000571">
    <property type="entry name" value="Znf_CCCH"/>
</dbReference>
<dbReference type="InterPro" id="IPR014016">
    <property type="entry name" value="UvrD-like_ATP-bd"/>
</dbReference>
<dbReference type="GO" id="GO:0005524">
    <property type="term" value="F:ATP binding"/>
    <property type="evidence" value="ECO:0007669"/>
    <property type="project" value="UniProtKB-UniRule"/>
</dbReference>
<evidence type="ECO:0000256" key="6">
    <source>
        <dbReference type="PROSITE-ProRule" id="PRU00723"/>
    </source>
</evidence>
<gene>
    <name evidence="10" type="ORF">Vbra_20921</name>
</gene>
<feature type="compositionally biased region" description="Basic and acidic residues" evidence="7">
    <location>
        <begin position="1638"/>
        <end position="1650"/>
    </location>
</feature>
<dbReference type="InterPro" id="IPR039904">
    <property type="entry name" value="TRANK1"/>
</dbReference>
<evidence type="ECO:0000259" key="8">
    <source>
        <dbReference type="PROSITE" id="PS50103"/>
    </source>
</evidence>
<keyword evidence="2 5" id="KW-0378">Hydrolase</keyword>
<dbReference type="PANTHER" id="PTHR21529">
    <property type="entry name" value="MAMMARY TURMOR VIRUS RECEPTOR HOMOLOG 1, 2 MTVR1, 2"/>
    <property type="match status" value="1"/>
</dbReference>
<protein>
    <recommendedName>
        <fullName evidence="12">Polynucleotide adenylyltransferase</fullName>
    </recommendedName>
</protein>
<feature type="domain" description="UvrD-like helicase ATP-binding" evidence="9">
    <location>
        <begin position="1949"/>
        <end position="2382"/>
    </location>
</feature>
<dbReference type="Pfam" id="PF13086">
    <property type="entry name" value="AAA_11"/>
    <property type="match status" value="2"/>
</dbReference>
<feature type="zinc finger region" description="C3H1-type" evidence="6">
    <location>
        <begin position="3167"/>
        <end position="3196"/>
    </location>
</feature>
<feature type="region of interest" description="Disordered" evidence="7">
    <location>
        <begin position="482"/>
        <end position="516"/>
    </location>
</feature>
<evidence type="ECO:0000256" key="7">
    <source>
        <dbReference type="SAM" id="MobiDB-lite"/>
    </source>
</evidence>
<dbReference type="GO" id="GO:0004386">
    <property type="term" value="F:helicase activity"/>
    <property type="evidence" value="ECO:0007669"/>
    <property type="project" value="UniProtKB-UniRule"/>
</dbReference>
<dbReference type="Gene3D" id="3.40.50.300">
    <property type="entry name" value="P-loop containing nucleotide triphosphate hydrolases"/>
    <property type="match status" value="4"/>
</dbReference>
<proteinExistence type="predicted"/>